<dbReference type="PROSITE" id="PS00551">
    <property type="entry name" value="MOLYBDOPTERIN_PROK_1"/>
    <property type="match status" value="1"/>
</dbReference>
<organism evidence="12 13">
    <name type="scientific">Brevifollis gellanilyticus</name>
    <dbReference type="NCBI Taxonomy" id="748831"/>
    <lineage>
        <taxon>Bacteria</taxon>
        <taxon>Pseudomonadati</taxon>
        <taxon>Verrucomicrobiota</taxon>
        <taxon>Verrucomicrobiia</taxon>
        <taxon>Verrucomicrobiales</taxon>
        <taxon>Verrucomicrobiaceae</taxon>
    </lineage>
</organism>
<proteinExistence type="inferred from homology"/>
<comment type="cofactor">
    <cofactor evidence="1">
        <name>Mo-bis(molybdopterin guanine dinucleotide)</name>
        <dbReference type="ChEBI" id="CHEBI:60539"/>
    </cofactor>
</comment>
<comment type="caution">
    <text evidence="12">The sequence shown here is derived from an EMBL/GenBank/DDBJ whole genome shotgun (WGS) entry which is preliminary data.</text>
</comment>
<reference evidence="12 13" key="1">
    <citation type="submission" date="2019-07" db="EMBL/GenBank/DDBJ databases">
        <title>Whole genome shotgun sequence of Brevifollis gellanilyticus NBRC 108608.</title>
        <authorList>
            <person name="Hosoyama A."/>
            <person name="Uohara A."/>
            <person name="Ohji S."/>
            <person name="Ichikawa N."/>
        </authorList>
    </citation>
    <scope>NUCLEOTIDE SEQUENCE [LARGE SCALE GENOMIC DNA]</scope>
    <source>
        <strain evidence="12 13">NBRC 108608</strain>
    </source>
</reference>
<dbReference type="Pfam" id="PF01568">
    <property type="entry name" value="Molydop_binding"/>
    <property type="match status" value="1"/>
</dbReference>
<dbReference type="GO" id="GO:0042128">
    <property type="term" value="P:nitrate assimilation"/>
    <property type="evidence" value="ECO:0007669"/>
    <property type="project" value="UniProtKB-KW"/>
</dbReference>
<dbReference type="PANTHER" id="PTHR43105:SF10">
    <property type="entry name" value="NADH-QUINONE OXIDOREDUCTASE SUBUNIT G"/>
    <property type="match status" value="1"/>
</dbReference>
<dbReference type="GO" id="GO:0046872">
    <property type="term" value="F:metal ion binding"/>
    <property type="evidence" value="ECO:0007669"/>
    <property type="project" value="UniProtKB-KW"/>
</dbReference>
<accession>A0A512M5S0</accession>
<dbReference type="InterPro" id="IPR009010">
    <property type="entry name" value="Asp_de-COase-like_dom_sf"/>
</dbReference>
<keyword evidence="6" id="KW-0479">Metal-binding</keyword>
<gene>
    <name evidence="12" type="primary">narB</name>
    <name evidence="12" type="ORF">BGE01nite_13670</name>
</gene>
<feature type="domain" description="4Fe-4S Mo/W bis-MGD-type" evidence="11">
    <location>
        <begin position="39"/>
        <end position="95"/>
    </location>
</feature>
<comment type="similarity">
    <text evidence="3">Belongs to the prokaryotic molybdopterin-containing oxidoreductase family. NasA/NapA/NarB subfamily.</text>
</comment>
<comment type="cofactor">
    <cofactor evidence="2">
        <name>[4Fe-4S] cluster</name>
        <dbReference type="ChEBI" id="CHEBI:49883"/>
    </cofactor>
</comment>
<evidence type="ECO:0000256" key="5">
    <source>
        <dbReference type="ARBA" id="ARBA00022505"/>
    </source>
</evidence>
<evidence type="ECO:0000313" key="12">
    <source>
        <dbReference type="EMBL" id="GEP42076.1"/>
    </source>
</evidence>
<dbReference type="AlphaFoldDB" id="A0A512M5S0"/>
<evidence type="ECO:0000256" key="6">
    <source>
        <dbReference type="ARBA" id="ARBA00022723"/>
    </source>
</evidence>
<evidence type="ECO:0000256" key="10">
    <source>
        <dbReference type="ARBA" id="ARBA00023063"/>
    </source>
</evidence>
<evidence type="ECO:0000256" key="7">
    <source>
        <dbReference type="ARBA" id="ARBA00023002"/>
    </source>
</evidence>
<dbReference type="Pfam" id="PF04879">
    <property type="entry name" value="Molybdop_Fe4S4"/>
    <property type="match status" value="1"/>
</dbReference>
<dbReference type="SMART" id="SM00926">
    <property type="entry name" value="Molybdop_Fe4S4"/>
    <property type="match status" value="1"/>
</dbReference>
<dbReference type="InterPro" id="IPR050123">
    <property type="entry name" value="Prok_molybdopt-oxidoreductase"/>
</dbReference>
<dbReference type="InterPro" id="IPR027467">
    <property type="entry name" value="MopterinOxRdtase_cofactor_BS"/>
</dbReference>
<dbReference type="Proteomes" id="UP000321577">
    <property type="component" value="Unassembled WGS sequence"/>
</dbReference>
<dbReference type="RefSeq" id="WP_146849680.1">
    <property type="nucleotide sequence ID" value="NZ_BKAG01000007.1"/>
</dbReference>
<dbReference type="PIRSF" id="PIRSF000144">
    <property type="entry name" value="CbbBc"/>
    <property type="match status" value="1"/>
</dbReference>
<dbReference type="InterPro" id="IPR041957">
    <property type="entry name" value="CT_Nitrate-R-NapA-like"/>
</dbReference>
<dbReference type="PANTHER" id="PTHR43105">
    <property type="entry name" value="RESPIRATORY NITRATE REDUCTASE"/>
    <property type="match status" value="1"/>
</dbReference>
<dbReference type="InterPro" id="IPR006656">
    <property type="entry name" value="Mopterin_OxRdtase"/>
</dbReference>
<keyword evidence="9" id="KW-0411">Iron-sulfur</keyword>
<evidence type="ECO:0000313" key="13">
    <source>
        <dbReference type="Proteomes" id="UP000321577"/>
    </source>
</evidence>
<dbReference type="Gene3D" id="3.40.228.10">
    <property type="entry name" value="Dimethylsulfoxide Reductase, domain 2"/>
    <property type="match status" value="1"/>
</dbReference>
<name>A0A512M5S0_9BACT</name>
<dbReference type="InterPro" id="IPR006657">
    <property type="entry name" value="MoPterin_dinucl-bd_dom"/>
</dbReference>
<dbReference type="GO" id="GO:0016491">
    <property type="term" value="F:oxidoreductase activity"/>
    <property type="evidence" value="ECO:0007669"/>
    <property type="project" value="UniProtKB-KW"/>
</dbReference>
<dbReference type="OrthoDB" id="9805142at2"/>
<dbReference type="Gene3D" id="2.40.40.20">
    <property type="match status" value="1"/>
</dbReference>
<sequence length="731" mass="81045">MITAPAMTFREWDGPLTSDLVREPAKFGLGQVPSRLLPDATTKAICGFCSTGCGLKLHLKDGEAINLTPDPDYPVNLGTACPKGWEALAVLDAPDRATMPLLHGKPVEWDVALKYFCEKMKGILDTHGREAAAFLSTGQIMFEEMAFLGSLAKFGMGMLHGDGNTRQCMATAVTAYKESFGFDAPPFTYADFEESDVLVFIGANPCIAHPIMWQRVLSNERNPEIIVVDPRKTETAMAATQHYAIKPKSDLTLLYGIAHLIIREGGVNQNFINEHTNNFEEFAKFVADYTPDRVSAETGISVEQLNKFAQTIIKGTPRVSFWWTMGVNQGHQATRTAQAIINLALMTGNIGKPGTGANSITGQCNAMGSRLFSNTTSLLGGHDFRNLAHREKVAAATGIPVHRIPDQPSLAYDQILDAADSGKVKAIWFVATNPSHSWIDQSRFNRILDKLDFIVVQDMYCSTETAKRAHLVLPAAGWGEKEGCFINSERRIGYSPKVRRAPGQALADFHIFRLIAHYWGCDDLFRGWTSPEAVFRVLQRCTENQPCDITGINGHEMLRKSGGVQWPLNREQAAKFDVSTSKQRRLFADGKFYTLDKKAKFIFDPPTEIPDQARDEYPLVLITGRGTSAQWHTETRTGKSAVLAKMIPEELMLDLNVNDARHLKISDGMSVRVISPRAELTAKARLTTCVNPGEVFLPMHDNRVNQLTYASFDPYSRQPSYKHSAVRVEKA</sequence>
<keyword evidence="4" id="KW-0004">4Fe-4S</keyword>
<dbReference type="Gene3D" id="2.20.25.90">
    <property type="entry name" value="ADC-like domains"/>
    <property type="match status" value="1"/>
</dbReference>
<dbReference type="EMBL" id="BKAG01000007">
    <property type="protein sequence ID" value="GEP42076.1"/>
    <property type="molecule type" value="Genomic_DNA"/>
</dbReference>
<keyword evidence="13" id="KW-1185">Reference proteome</keyword>
<dbReference type="GO" id="GO:0045333">
    <property type="term" value="P:cellular respiration"/>
    <property type="evidence" value="ECO:0007669"/>
    <property type="project" value="UniProtKB-ARBA"/>
</dbReference>
<evidence type="ECO:0000256" key="3">
    <source>
        <dbReference type="ARBA" id="ARBA00008747"/>
    </source>
</evidence>
<dbReference type="Gene3D" id="3.40.50.740">
    <property type="match status" value="1"/>
</dbReference>
<dbReference type="SUPFAM" id="SSF50692">
    <property type="entry name" value="ADC-like"/>
    <property type="match status" value="1"/>
</dbReference>
<dbReference type="InterPro" id="IPR006963">
    <property type="entry name" value="Mopterin_OxRdtase_4Fe-4S_dom"/>
</dbReference>
<dbReference type="GO" id="GO:0043546">
    <property type="term" value="F:molybdopterin cofactor binding"/>
    <property type="evidence" value="ECO:0007669"/>
    <property type="project" value="InterPro"/>
</dbReference>
<keyword evidence="10" id="KW-0534">Nitrate assimilation</keyword>
<evidence type="ECO:0000256" key="2">
    <source>
        <dbReference type="ARBA" id="ARBA00001966"/>
    </source>
</evidence>
<evidence type="ECO:0000256" key="4">
    <source>
        <dbReference type="ARBA" id="ARBA00022485"/>
    </source>
</evidence>
<dbReference type="PROSITE" id="PS51669">
    <property type="entry name" value="4FE4S_MOW_BIS_MGD"/>
    <property type="match status" value="1"/>
</dbReference>
<dbReference type="Pfam" id="PF00384">
    <property type="entry name" value="Molybdopterin"/>
    <property type="match status" value="1"/>
</dbReference>
<protein>
    <submittedName>
        <fullName evidence="12">Nitrate reductase catalytic subunit</fullName>
    </submittedName>
</protein>
<keyword evidence="5" id="KW-0500">Molybdenum</keyword>
<evidence type="ECO:0000256" key="9">
    <source>
        <dbReference type="ARBA" id="ARBA00023014"/>
    </source>
</evidence>
<keyword evidence="8" id="KW-0408">Iron</keyword>
<dbReference type="CDD" id="cd02791">
    <property type="entry name" value="MopB_CT_Nitrate-R-NapA-like"/>
    <property type="match status" value="1"/>
</dbReference>
<dbReference type="GO" id="GO:0016020">
    <property type="term" value="C:membrane"/>
    <property type="evidence" value="ECO:0007669"/>
    <property type="project" value="TreeGrafter"/>
</dbReference>
<keyword evidence="7" id="KW-0560">Oxidoreductase</keyword>
<evidence type="ECO:0000259" key="11">
    <source>
        <dbReference type="PROSITE" id="PS51669"/>
    </source>
</evidence>
<evidence type="ECO:0000256" key="1">
    <source>
        <dbReference type="ARBA" id="ARBA00001942"/>
    </source>
</evidence>
<evidence type="ECO:0000256" key="8">
    <source>
        <dbReference type="ARBA" id="ARBA00023004"/>
    </source>
</evidence>
<dbReference type="GO" id="GO:0051539">
    <property type="term" value="F:4 iron, 4 sulfur cluster binding"/>
    <property type="evidence" value="ECO:0007669"/>
    <property type="project" value="UniProtKB-KW"/>
</dbReference>
<dbReference type="CDD" id="cd02754">
    <property type="entry name" value="MopB_Nitrate-R-NapA-like"/>
    <property type="match status" value="1"/>
</dbReference>
<dbReference type="SUPFAM" id="SSF53706">
    <property type="entry name" value="Formate dehydrogenase/DMSO reductase, domains 1-3"/>
    <property type="match status" value="1"/>
</dbReference>